<evidence type="ECO:0000313" key="6">
    <source>
        <dbReference type="EMBL" id="TDD02188.1"/>
    </source>
</evidence>
<dbReference type="Gene3D" id="1.10.10.10">
    <property type="entry name" value="Winged helix-like DNA-binding domain superfamily/Winged helix DNA-binding domain"/>
    <property type="match status" value="1"/>
</dbReference>
<dbReference type="SUPFAM" id="SSF55781">
    <property type="entry name" value="GAF domain-like"/>
    <property type="match status" value="1"/>
</dbReference>
<reference evidence="6 7" key="1">
    <citation type="submission" date="2019-03" db="EMBL/GenBank/DDBJ databases">
        <title>Draft genome sequences of novel Actinobacteria.</title>
        <authorList>
            <person name="Sahin N."/>
            <person name="Ay H."/>
            <person name="Saygin H."/>
        </authorList>
    </citation>
    <scope>NUCLEOTIDE SEQUENCE [LARGE SCALE GENOMIC DNA]</scope>
    <source>
        <strain evidence="6 7">16K309</strain>
    </source>
</reference>
<dbReference type="GO" id="GO:0006355">
    <property type="term" value="P:regulation of DNA-templated transcription"/>
    <property type="evidence" value="ECO:0007669"/>
    <property type="project" value="InterPro"/>
</dbReference>
<dbReference type="InterPro" id="IPR000792">
    <property type="entry name" value="Tscrpt_reg_LuxR_C"/>
</dbReference>
<evidence type="ECO:0000259" key="5">
    <source>
        <dbReference type="PROSITE" id="PS50043"/>
    </source>
</evidence>
<dbReference type="PANTHER" id="PTHR44688">
    <property type="entry name" value="DNA-BINDING TRANSCRIPTIONAL ACTIVATOR DEVR_DOSR"/>
    <property type="match status" value="1"/>
</dbReference>
<dbReference type="InterPro" id="IPR016032">
    <property type="entry name" value="Sig_transdc_resp-reg_C-effctor"/>
</dbReference>
<keyword evidence="1" id="KW-0805">Transcription regulation</keyword>
<dbReference type="PANTHER" id="PTHR44688:SF16">
    <property type="entry name" value="DNA-BINDING TRANSCRIPTIONAL ACTIVATOR DEVR_DOSR"/>
    <property type="match status" value="1"/>
</dbReference>
<comment type="caution">
    <text evidence="6">The sequence shown here is derived from an EMBL/GenBank/DDBJ whole genome shotgun (WGS) entry which is preliminary data.</text>
</comment>
<dbReference type="Pfam" id="PF00196">
    <property type="entry name" value="GerE"/>
    <property type="match status" value="1"/>
</dbReference>
<dbReference type="GO" id="GO:0003677">
    <property type="term" value="F:DNA binding"/>
    <property type="evidence" value="ECO:0007669"/>
    <property type="project" value="UniProtKB-KW"/>
</dbReference>
<dbReference type="EMBL" id="SMKS01000052">
    <property type="protein sequence ID" value="TDD02188.1"/>
    <property type="molecule type" value="Genomic_DNA"/>
</dbReference>
<sequence>MAGSGDGNGAVTRRPDDRTNGEARLQPDDRDALRAELRSVSSESDFPVAFGGEVTSSSVRLTECFGTLTTRLRDLEVHEGRGVGGQALAFGRPIGVVDYGTARHITHDYDGPVMAERLSAVLAVPVRVRGKCRAVLYGAIRQRVAVGDRARDSLVAAGRRLAAELAVRDEVDRRMSMAEAVAATRRPDVADVANLEELRSVHSELCAIAGSVEDANLRTRMYEVAQRLTDLRSGETEPAPQLRLSRREIDVLSQVALGCTNVEVAERLSLAPETVKAYLRAAMRRLGARTRHEAVVRARSAWLLP</sequence>
<protein>
    <submittedName>
        <fullName evidence="6">Response regulator transcription factor</fullName>
    </submittedName>
</protein>
<dbReference type="Gene3D" id="3.30.450.40">
    <property type="match status" value="1"/>
</dbReference>
<keyword evidence="7" id="KW-1185">Reference proteome</keyword>
<proteinExistence type="predicted"/>
<dbReference type="PROSITE" id="PS50043">
    <property type="entry name" value="HTH_LUXR_2"/>
    <property type="match status" value="1"/>
</dbReference>
<dbReference type="AlphaFoldDB" id="A0A4R4VA09"/>
<dbReference type="CDD" id="cd06170">
    <property type="entry name" value="LuxR_C_like"/>
    <property type="match status" value="1"/>
</dbReference>
<evidence type="ECO:0000256" key="4">
    <source>
        <dbReference type="SAM" id="MobiDB-lite"/>
    </source>
</evidence>
<accession>A0A4R4VA09</accession>
<keyword evidence="3" id="KW-0804">Transcription</keyword>
<dbReference type="PRINTS" id="PR00038">
    <property type="entry name" value="HTHLUXR"/>
</dbReference>
<dbReference type="Proteomes" id="UP000295674">
    <property type="component" value="Unassembled WGS sequence"/>
</dbReference>
<dbReference type="RefSeq" id="WP_132677939.1">
    <property type="nucleotide sequence ID" value="NZ_SMKS01000052.1"/>
</dbReference>
<keyword evidence="2" id="KW-0238">DNA-binding</keyword>
<dbReference type="InterPro" id="IPR029016">
    <property type="entry name" value="GAF-like_dom_sf"/>
</dbReference>
<evidence type="ECO:0000313" key="7">
    <source>
        <dbReference type="Proteomes" id="UP000295674"/>
    </source>
</evidence>
<dbReference type="OrthoDB" id="4069167at2"/>
<dbReference type="PROSITE" id="PS00622">
    <property type="entry name" value="HTH_LUXR_1"/>
    <property type="match status" value="1"/>
</dbReference>
<feature type="region of interest" description="Disordered" evidence="4">
    <location>
        <begin position="1"/>
        <end position="31"/>
    </location>
</feature>
<feature type="compositionally biased region" description="Basic and acidic residues" evidence="4">
    <location>
        <begin position="13"/>
        <end position="31"/>
    </location>
</feature>
<dbReference type="InterPro" id="IPR036388">
    <property type="entry name" value="WH-like_DNA-bd_sf"/>
</dbReference>
<evidence type="ECO:0000256" key="2">
    <source>
        <dbReference type="ARBA" id="ARBA00023125"/>
    </source>
</evidence>
<feature type="domain" description="HTH luxR-type" evidence="5">
    <location>
        <begin position="237"/>
        <end position="302"/>
    </location>
</feature>
<evidence type="ECO:0000256" key="3">
    <source>
        <dbReference type="ARBA" id="ARBA00023163"/>
    </source>
</evidence>
<evidence type="ECO:0000256" key="1">
    <source>
        <dbReference type="ARBA" id="ARBA00023015"/>
    </source>
</evidence>
<name>A0A4R4VA09_9PSEU</name>
<organism evidence="6 7">
    <name type="scientific">Saccharopolyspora terrae</name>
    <dbReference type="NCBI Taxonomy" id="2530384"/>
    <lineage>
        <taxon>Bacteria</taxon>
        <taxon>Bacillati</taxon>
        <taxon>Actinomycetota</taxon>
        <taxon>Actinomycetes</taxon>
        <taxon>Pseudonocardiales</taxon>
        <taxon>Pseudonocardiaceae</taxon>
        <taxon>Saccharopolyspora</taxon>
    </lineage>
</organism>
<dbReference type="SUPFAM" id="SSF46894">
    <property type="entry name" value="C-terminal effector domain of the bipartite response regulators"/>
    <property type="match status" value="1"/>
</dbReference>
<dbReference type="SMART" id="SM00421">
    <property type="entry name" value="HTH_LUXR"/>
    <property type="match status" value="1"/>
</dbReference>
<gene>
    <name evidence="6" type="ORF">E1181_23610</name>
</gene>